<comment type="function">
    <text evidence="4">Involved in the maturation of [NiFe] hydrogenases. Required for nickel insertion into the metal center of the hydrogenase.</text>
</comment>
<dbReference type="Proteomes" id="UP000005744">
    <property type="component" value="Unassembled WGS sequence"/>
</dbReference>
<dbReference type="InterPro" id="IPR000688">
    <property type="entry name" value="HypA/HybF"/>
</dbReference>
<evidence type="ECO:0000256" key="4">
    <source>
        <dbReference type="HAMAP-Rule" id="MF_00213"/>
    </source>
</evidence>
<keyword evidence="2 4" id="KW-0479">Metal-binding</keyword>
<feature type="binding site" evidence="4">
    <location>
        <position position="73"/>
    </location>
    <ligand>
        <name>Zn(2+)</name>
        <dbReference type="ChEBI" id="CHEBI:29105"/>
    </ligand>
</feature>
<protein>
    <recommendedName>
        <fullName evidence="4">Hydrogenase maturation factor HypA</fullName>
    </recommendedName>
</protein>
<dbReference type="GO" id="GO:0008270">
    <property type="term" value="F:zinc ion binding"/>
    <property type="evidence" value="ECO:0007669"/>
    <property type="project" value="UniProtKB-UniRule"/>
</dbReference>
<sequence length="125" mass="13506">MHELSICYSLLNQVEAIAQTHQARRVASITLQIGVLSGVEPELLRQAFSIAQAGTVAEQATLICQTLGVKVRCQQCQAESEVSINRLLCAHCGAWQTQVISGDEMLLASVELITDNSAQPENKAD</sequence>
<dbReference type="HAMAP" id="MF_00213">
    <property type="entry name" value="HypA_HybF"/>
    <property type="match status" value="1"/>
</dbReference>
<dbReference type="HOGENOM" id="CLU_126929_6_0_6"/>
<dbReference type="OrthoDB" id="288014at2"/>
<comment type="similarity">
    <text evidence="4">Belongs to the HypA/HybF family.</text>
</comment>
<keyword evidence="1 4" id="KW-0533">Nickel</keyword>
<organism evidence="5 6">
    <name type="scientific">Beggiatoa alba B18LD</name>
    <dbReference type="NCBI Taxonomy" id="395493"/>
    <lineage>
        <taxon>Bacteria</taxon>
        <taxon>Pseudomonadati</taxon>
        <taxon>Pseudomonadota</taxon>
        <taxon>Gammaproteobacteria</taxon>
        <taxon>Thiotrichales</taxon>
        <taxon>Thiotrichaceae</taxon>
        <taxon>Beggiatoa</taxon>
    </lineage>
</organism>
<dbReference type="RefSeq" id="WP_002690112.1">
    <property type="nucleotide sequence ID" value="NZ_JH600070.1"/>
</dbReference>
<keyword evidence="6" id="KW-1185">Reference proteome</keyword>
<feature type="binding site" evidence="4">
    <location>
        <position position="76"/>
    </location>
    <ligand>
        <name>Zn(2+)</name>
        <dbReference type="ChEBI" id="CHEBI:29105"/>
    </ligand>
</feature>
<evidence type="ECO:0000256" key="2">
    <source>
        <dbReference type="ARBA" id="ARBA00022723"/>
    </source>
</evidence>
<evidence type="ECO:0000313" key="6">
    <source>
        <dbReference type="Proteomes" id="UP000005744"/>
    </source>
</evidence>
<proteinExistence type="inferred from homology"/>
<dbReference type="PANTHER" id="PTHR34535:SF3">
    <property type="entry name" value="HYDROGENASE MATURATION FACTOR HYPA"/>
    <property type="match status" value="1"/>
</dbReference>
<keyword evidence="3 4" id="KW-0862">Zinc</keyword>
<dbReference type="GO" id="GO:0016151">
    <property type="term" value="F:nickel cation binding"/>
    <property type="evidence" value="ECO:0007669"/>
    <property type="project" value="UniProtKB-UniRule"/>
</dbReference>
<dbReference type="eggNOG" id="COG0375">
    <property type="taxonomic scope" value="Bacteria"/>
</dbReference>
<dbReference type="Gene3D" id="3.30.2320.80">
    <property type="match status" value="1"/>
</dbReference>
<feature type="binding site" evidence="4">
    <location>
        <position position="92"/>
    </location>
    <ligand>
        <name>Zn(2+)</name>
        <dbReference type="ChEBI" id="CHEBI:29105"/>
    </ligand>
</feature>
<name>I3CHR5_9GAMM</name>
<feature type="binding site" evidence="4">
    <location>
        <position position="2"/>
    </location>
    <ligand>
        <name>Ni(2+)</name>
        <dbReference type="ChEBI" id="CHEBI:49786"/>
    </ligand>
</feature>
<dbReference type="PANTHER" id="PTHR34535">
    <property type="entry name" value="HYDROGENASE MATURATION FACTOR HYPA"/>
    <property type="match status" value="1"/>
</dbReference>
<evidence type="ECO:0000313" key="5">
    <source>
        <dbReference type="EMBL" id="EIJ43158.1"/>
    </source>
</evidence>
<dbReference type="PIRSF" id="PIRSF004761">
    <property type="entry name" value="Hydrgn_mat_HypA"/>
    <property type="match status" value="1"/>
</dbReference>
<evidence type="ECO:0000256" key="3">
    <source>
        <dbReference type="ARBA" id="ARBA00022833"/>
    </source>
</evidence>
<gene>
    <name evidence="4" type="primary">hypA</name>
    <name evidence="5" type="ORF">BegalDRAFT_2304</name>
</gene>
<dbReference type="GO" id="GO:0051604">
    <property type="term" value="P:protein maturation"/>
    <property type="evidence" value="ECO:0007669"/>
    <property type="project" value="InterPro"/>
</dbReference>
<feature type="binding site" evidence="4">
    <location>
        <position position="89"/>
    </location>
    <ligand>
        <name>Zn(2+)</name>
        <dbReference type="ChEBI" id="CHEBI:29105"/>
    </ligand>
</feature>
<evidence type="ECO:0000256" key="1">
    <source>
        <dbReference type="ARBA" id="ARBA00022596"/>
    </source>
</evidence>
<dbReference type="EMBL" id="JH600070">
    <property type="protein sequence ID" value="EIJ43158.1"/>
    <property type="molecule type" value="Genomic_DNA"/>
</dbReference>
<dbReference type="STRING" id="395493.BegalDRAFT_2304"/>
<dbReference type="AlphaFoldDB" id="I3CHR5"/>
<reference evidence="5 6" key="1">
    <citation type="submission" date="2011-11" db="EMBL/GenBank/DDBJ databases">
        <title>Improved High-Quality Draft sequence of Beggiatoa alba B18lD.</title>
        <authorList>
            <consortium name="US DOE Joint Genome Institute"/>
            <person name="Lucas S."/>
            <person name="Han J."/>
            <person name="Lapidus A."/>
            <person name="Cheng J.-F."/>
            <person name="Goodwin L."/>
            <person name="Pitluck S."/>
            <person name="Peters L."/>
            <person name="Mikhailova N."/>
            <person name="Held B."/>
            <person name="Detter J.C."/>
            <person name="Han C."/>
            <person name="Tapia R."/>
            <person name="Land M."/>
            <person name="Hauser L."/>
            <person name="Kyrpides N."/>
            <person name="Ivanova N."/>
            <person name="Pagani I."/>
            <person name="Samuel K."/>
            <person name="Teske A."/>
            <person name="Mueller J."/>
            <person name="Woyke T."/>
        </authorList>
    </citation>
    <scope>NUCLEOTIDE SEQUENCE [LARGE SCALE GENOMIC DNA]</scope>
    <source>
        <strain evidence="5 6">B18LD</strain>
    </source>
</reference>
<accession>I3CHR5</accession>
<dbReference type="Pfam" id="PF01155">
    <property type="entry name" value="HypA"/>
    <property type="match status" value="1"/>
</dbReference>